<proteinExistence type="predicted"/>
<evidence type="ECO:0000256" key="1">
    <source>
        <dbReference type="SAM" id="MobiDB-lite"/>
    </source>
</evidence>
<reference evidence="2 3" key="1">
    <citation type="submission" date="2019-05" db="EMBL/GenBank/DDBJ databases">
        <title>Another draft genome of Portunus trituberculatus and its Hox gene families provides insights of decapod evolution.</title>
        <authorList>
            <person name="Jeong J.-H."/>
            <person name="Song I."/>
            <person name="Kim S."/>
            <person name="Choi T."/>
            <person name="Kim D."/>
            <person name="Ryu S."/>
            <person name="Kim W."/>
        </authorList>
    </citation>
    <scope>NUCLEOTIDE SEQUENCE [LARGE SCALE GENOMIC DNA]</scope>
    <source>
        <tissue evidence="2">Muscle</tissue>
    </source>
</reference>
<accession>A0A5B7GJ28</accession>
<sequence length="83" mass="8899">MQLHRGMQDQWFTRLLFEDQQEISRKSLSACSAGAYSEANSVVILGEETGRNEVGGWLLNGSESHAGRAGGCSSSEGGAGHWN</sequence>
<dbReference type="Proteomes" id="UP000324222">
    <property type="component" value="Unassembled WGS sequence"/>
</dbReference>
<dbReference type="EMBL" id="VSRR010014852">
    <property type="protein sequence ID" value="MPC57519.1"/>
    <property type="molecule type" value="Genomic_DNA"/>
</dbReference>
<evidence type="ECO:0000313" key="3">
    <source>
        <dbReference type="Proteomes" id="UP000324222"/>
    </source>
</evidence>
<protein>
    <submittedName>
        <fullName evidence="2">Uncharacterized protein</fullName>
    </submittedName>
</protein>
<keyword evidence="3" id="KW-1185">Reference proteome</keyword>
<name>A0A5B7GJ28_PORTR</name>
<organism evidence="2 3">
    <name type="scientific">Portunus trituberculatus</name>
    <name type="common">Swimming crab</name>
    <name type="synonym">Neptunus trituberculatus</name>
    <dbReference type="NCBI Taxonomy" id="210409"/>
    <lineage>
        <taxon>Eukaryota</taxon>
        <taxon>Metazoa</taxon>
        <taxon>Ecdysozoa</taxon>
        <taxon>Arthropoda</taxon>
        <taxon>Crustacea</taxon>
        <taxon>Multicrustacea</taxon>
        <taxon>Malacostraca</taxon>
        <taxon>Eumalacostraca</taxon>
        <taxon>Eucarida</taxon>
        <taxon>Decapoda</taxon>
        <taxon>Pleocyemata</taxon>
        <taxon>Brachyura</taxon>
        <taxon>Eubrachyura</taxon>
        <taxon>Portunoidea</taxon>
        <taxon>Portunidae</taxon>
        <taxon>Portuninae</taxon>
        <taxon>Portunus</taxon>
    </lineage>
</organism>
<gene>
    <name evidence="2" type="ORF">E2C01_051500</name>
</gene>
<dbReference type="AlphaFoldDB" id="A0A5B7GJ28"/>
<feature type="region of interest" description="Disordered" evidence="1">
    <location>
        <begin position="60"/>
        <end position="83"/>
    </location>
</feature>
<comment type="caution">
    <text evidence="2">The sequence shown here is derived from an EMBL/GenBank/DDBJ whole genome shotgun (WGS) entry which is preliminary data.</text>
</comment>
<evidence type="ECO:0000313" key="2">
    <source>
        <dbReference type="EMBL" id="MPC57519.1"/>
    </source>
</evidence>